<name>A0A078S131_BACUN</name>
<evidence type="ECO:0000313" key="1">
    <source>
        <dbReference type="EMBL" id="KDS51339.1"/>
    </source>
</evidence>
<dbReference type="EMBL" id="JNHN01000170">
    <property type="protein sequence ID" value="KDS51339.1"/>
    <property type="molecule type" value="Genomic_DNA"/>
</dbReference>
<dbReference type="PATRIC" id="fig|1339349.3.peg.1901"/>
<dbReference type="Proteomes" id="UP000028013">
    <property type="component" value="Unassembled WGS sequence"/>
</dbReference>
<comment type="caution">
    <text evidence="1">The sequence shown here is derived from an EMBL/GenBank/DDBJ whole genome shotgun (WGS) entry which is preliminary data.</text>
</comment>
<proteinExistence type="predicted"/>
<protein>
    <submittedName>
        <fullName evidence="1">Uncharacterized protein</fullName>
    </submittedName>
</protein>
<organism evidence="1 2">
    <name type="scientific">Bacteroides uniformis str. 3978 T3 ii</name>
    <dbReference type="NCBI Taxonomy" id="1339349"/>
    <lineage>
        <taxon>Bacteria</taxon>
        <taxon>Pseudomonadati</taxon>
        <taxon>Bacteroidota</taxon>
        <taxon>Bacteroidia</taxon>
        <taxon>Bacteroidales</taxon>
        <taxon>Bacteroidaceae</taxon>
        <taxon>Bacteroides</taxon>
    </lineage>
</organism>
<sequence>MKNEGFFSMVNKTRAHIIYALDNGLTPVVNWRDFPNPYLRNDGTNPWEYFFEQPCGYTLNDVYGSKHAKFSIDSPFPNRKYTIWDVSSADKATKEKLKSVTTEYIRPQKTLKEYFLKGMPDAFNGNNHIVACICRGTDYFDTPLIGIEKQPTPQMAIEQVRCMMKKHNCNMVYCATEDERIYRMFEKEFGEKLIPNTQEKYGDNHGKLLMQINREEKRDILEITKQYYRSMYIVSQCDCLVAGVVSGTNAVLCMPNKFKDTYIFKLGCVTEEDVKEYRTLWD</sequence>
<dbReference type="AlphaFoldDB" id="A0A078S131"/>
<evidence type="ECO:0000313" key="2">
    <source>
        <dbReference type="Proteomes" id="UP000028013"/>
    </source>
</evidence>
<accession>A0A078S131</accession>
<reference evidence="1 2" key="1">
    <citation type="submission" date="2014-04" db="EMBL/GenBank/DDBJ databases">
        <authorList>
            <person name="Sears C."/>
            <person name="Carroll K."/>
            <person name="Sack B.R."/>
            <person name="Qadri F."/>
            <person name="Myers L.L."/>
            <person name="Chung G.-T."/>
            <person name="Escheverria P."/>
            <person name="Fraser C.M."/>
            <person name="Sadzewicz L."/>
            <person name="Shefchek K.A."/>
            <person name="Tallon L."/>
            <person name="Das S.P."/>
            <person name="Daugherty S."/>
            <person name="Mongodin E.F."/>
        </authorList>
    </citation>
    <scope>NUCLEOTIDE SEQUENCE [LARGE SCALE GENOMIC DNA]</scope>
    <source>
        <strain evidence="1 2">3978 T3 ii</strain>
    </source>
</reference>
<dbReference type="Gene3D" id="3.40.50.11350">
    <property type="match status" value="1"/>
</dbReference>
<gene>
    <name evidence="1" type="ORF">M094_0651</name>
</gene>